<dbReference type="EMBL" id="JAEFBJ010000007">
    <property type="protein sequence ID" value="KAG7588197.1"/>
    <property type="molecule type" value="Genomic_DNA"/>
</dbReference>
<dbReference type="OrthoDB" id="1939276at2759"/>
<dbReference type="InterPro" id="IPR053781">
    <property type="entry name" value="F-box_AtFBL13-like"/>
</dbReference>
<gene>
    <name evidence="3" type="ORF">ISN44_As07g005380</name>
</gene>
<dbReference type="SMART" id="SM00256">
    <property type="entry name" value="FBOX"/>
    <property type="match status" value="1"/>
</dbReference>
<dbReference type="PROSITE" id="PS50181">
    <property type="entry name" value="FBOX"/>
    <property type="match status" value="1"/>
</dbReference>
<dbReference type="InterPro" id="IPR055357">
    <property type="entry name" value="LRR_At1g61320_AtMIF1"/>
</dbReference>
<dbReference type="PANTHER" id="PTHR32153">
    <property type="entry name" value="OJ000223_09.16 PROTEIN"/>
    <property type="match status" value="1"/>
</dbReference>
<evidence type="ECO:0000256" key="1">
    <source>
        <dbReference type="SAM" id="MobiDB-lite"/>
    </source>
</evidence>
<dbReference type="Pfam" id="PF23622">
    <property type="entry name" value="LRR_At1g61320_AtMIF1"/>
    <property type="match status" value="1"/>
</dbReference>
<dbReference type="Proteomes" id="UP000694251">
    <property type="component" value="Chromosome 7"/>
</dbReference>
<evidence type="ECO:0000313" key="4">
    <source>
        <dbReference type="Proteomes" id="UP000694251"/>
    </source>
</evidence>
<dbReference type="AlphaFoldDB" id="A0A8T2BLC4"/>
<accession>A0A8T2BLC4</accession>
<evidence type="ECO:0000313" key="3">
    <source>
        <dbReference type="EMBL" id="KAG7588197.1"/>
    </source>
</evidence>
<sequence length="464" mass="53542">MAHERSTAATSRPIHGNDRRRRGRHRRNIDLISSLPNEILQHIFFFIPTKLAIRTSVLSRRWRHVWSDTPSLSFENSDMLHADSINETLTRYTAPKMIKFHFKTMRNHIVPHIDMWIKFAMSRNVEDLSLTVVGILRDYKLPDIFFMNTSINQLSFMLPYSYMNPTCSVSWTSLKKLSLRYCMFSDESIAKILSGCPILESLTLYHCQNLMVLDLSKSPRLRTLEVTNKINVTGPRQIVAPHIHRLRLQNYRSPCALVDVSSLNEAQVDLFFYSNQKTFEAYLHQDNFKMLQKLQNAEKLTFGCNILQILSLAEVCGLPFPMFKIKALTLETEIFQYVIPGIERLLQNSPDLKTVNVHASNGSIIPGSYFDKCLDLQGLNPDRCWRSKDGVFWNKSRSNVESKNVASFVELMLKNTKTLDKMVVQLNERYLGFKLKEVPTLSQKNNVSIVLSTTPMACYEWCAS</sequence>
<protein>
    <submittedName>
        <fullName evidence="3">F-box domain</fullName>
    </submittedName>
</protein>
<dbReference type="CDD" id="cd22160">
    <property type="entry name" value="F-box_AtFBL13-like"/>
    <property type="match status" value="1"/>
</dbReference>
<comment type="caution">
    <text evidence="3">The sequence shown here is derived from an EMBL/GenBank/DDBJ whole genome shotgun (WGS) entry which is preliminary data.</text>
</comment>
<reference evidence="3 4" key="1">
    <citation type="submission" date="2020-12" db="EMBL/GenBank/DDBJ databases">
        <title>Concerted genomic and epigenomic changes stabilize Arabidopsis allopolyploids.</title>
        <authorList>
            <person name="Chen Z."/>
        </authorList>
    </citation>
    <scope>NUCLEOTIDE SEQUENCE [LARGE SCALE GENOMIC DNA]</scope>
    <source>
        <strain evidence="3">As9502</strain>
        <tissue evidence="3">Leaf</tissue>
    </source>
</reference>
<dbReference type="InterPro" id="IPR044997">
    <property type="entry name" value="F-box_plant"/>
</dbReference>
<name>A0A8T2BLC4_ARASU</name>
<evidence type="ECO:0000259" key="2">
    <source>
        <dbReference type="PROSITE" id="PS50181"/>
    </source>
</evidence>
<organism evidence="3 4">
    <name type="scientific">Arabidopsis suecica</name>
    <name type="common">Swedish thale-cress</name>
    <name type="synonym">Cardaminopsis suecica</name>
    <dbReference type="NCBI Taxonomy" id="45249"/>
    <lineage>
        <taxon>Eukaryota</taxon>
        <taxon>Viridiplantae</taxon>
        <taxon>Streptophyta</taxon>
        <taxon>Embryophyta</taxon>
        <taxon>Tracheophyta</taxon>
        <taxon>Spermatophyta</taxon>
        <taxon>Magnoliopsida</taxon>
        <taxon>eudicotyledons</taxon>
        <taxon>Gunneridae</taxon>
        <taxon>Pentapetalae</taxon>
        <taxon>rosids</taxon>
        <taxon>malvids</taxon>
        <taxon>Brassicales</taxon>
        <taxon>Brassicaceae</taxon>
        <taxon>Camelineae</taxon>
        <taxon>Arabidopsis</taxon>
    </lineage>
</organism>
<keyword evidence="4" id="KW-1185">Reference proteome</keyword>
<proteinExistence type="predicted"/>
<feature type="domain" description="F-box" evidence="2">
    <location>
        <begin position="29"/>
        <end position="77"/>
    </location>
</feature>
<dbReference type="InterPro" id="IPR001810">
    <property type="entry name" value="F-box_dom"/>
</dbReference>
<dbReference type="Pfam" id="PF00646">
    <property type="entry name" value="F-box"/>
    <property type="match status" value="1"/>
</dbReference>
<feature type="region of interest" description="Disordered" evidence="1">
    <location>
        <begin position="1"/>
        <end position="22"/>
    </location>
</feature>